<feature type="compositionally biased region" description="Basic and acidic residues" evidence="6">
    <location>
        <begin position="250"/>
        <end position="274"/>
    </location>
</feature>
<evidence type="ECO:0000313" key="9">
    <source>
        <dbReference type="EMBL" id="AOW07020.1"/>
    </source>
</evidence>
<keyword evidence="4 7" id="KW-0472">Membrane</keyword>
<feature type="compositionally biased region" description="Basic residues" evidence="6">
    <location>
        <begin position="275"/>
        <end position="287"/>
    </location>
</feature>
<dbReference type="RefSeq" id="XP_505307.1">
    <property type="nucleotide sequence ID" value="XM_505307.3"/>
</dbReference>
<feature type="region of interest" description="Disordered" evidence="6">
    <location>
        <begin position="249"/>
        <end position="287"/>
    </location>
</feature>
<dbReference type="GeneID" id="2908263"/>
<evidence type="ECO:0000313" key="10">
    <source>
        <dbReference type="Proteomes" id="UP000182444"/>
    </source>
</evidence>
<feature type="signal peptide" evidence="8">
    <location>
        <begin position="1"/>
        <end position="17"/>
    </location>
</feature>
<proteinExistence type="predicted"/>
<evidence type="ECO:0000256" key="4">
    <source>
        <dbReference type="ARBA" id="ARBA00023136"/>
    </source>
</evidence>
<dbReference type="VEuPathDB" id="FungiDB:YALI1_F15745g"/>
<protein>
    <submittedName>
        <fullName evidence="9">Uncharacterized protein</fullName>
    </submittedName>
</protein>
<dbReference type="OMA" id="WKGTAYL"/>
<dbReference type="PANTHER" id="PTHR44653:SF2">
    <property type="entry name" value="DNAJ HOMOLOG SUBFAMILY C MEMBER 1"/>
    <property type="match status" value="1"/>
</dbReference>
<dbReference type="AlphaFoldDB" id="A0A1D8NN05"/>
<evidence type="ECO:0000256" key="7">
    <source>
        <dbReference type="SAM" id="Phobius"/>
    </source>
</evidence>
<dbReference type="InterPro" id="IPR052606">
    <property type="entry name" value="DnaJ_domain_protein"/>
</dbReference>
<keyword evidence="3 7" id="KW-1133">Transmembrane helix</keyword>
<dbReference type="PRINTS" id="PR00625">
    <property type="entry name" value="JDOMAIN"/>
</dbReference>
<evidence type="ECO:0000256" key="8">
    <source>
        <dbReference type="SAM" id="SignalP"/>
    </source>
</evidence>
<dbReference type="CDD" id="cd06257">
    <property type="entry name" value="DnaJ"/>
    <property type="match status" value="1"/>
</dbReference>
<keyword evidence="2 8" id="KW-0732">Signal</keyword>
<sequence>MKFSIIFLVTLFALVFAQGGNQWSKEDREIFDLNLAVQKDLNPDNSKPVSFYQWLDTERKASVDEVTKSYRKLSRQLHPDKNRKVPGATDRFTRLGLVYKILINKDLRKRYDFYLKNGFPREGENGEFVFKRFKPGVGFALFVLYFLIGLGSYVVKYLNAKKIKSTIERVEREVRKEASRKNGVRLPATTDVIVDGRQYCYYNTGEIHLVDTDNNIEHPISSQGVEMPGIKDSLWVTLPVALFNLVKPKSAAEKAEEAKIQQEKEAKEERERPKPKAATKVGGRRRK</sequence>
<name>A0A1D8NN05_YARLL</name>
<evidence type="ECO:0000256" key="6">
    <source>
        <dbReference type="SAM" id="MobiDB-lite"/>
    </source>
</evidence>
<dbReference type="PANTHER" id="PTHR44653">
    <property type="entry name" value="DNAJ HOMOLOG SUBFAMILY C MEMBER 1"/>
    <property type="match status" value="1"/>
</dbReference>
<dbReference type="eggNOG" id="KOG0724">
    <property type="taxonomic scope" value="Eukaryota"/>
</dbReference>
<dbReference type="SUPFAM" id="SSF46565">
    <property type="entry name" value="Chaperone J-domain"/>
    <property type="match status" value="1"/>
</dbReference>
<accession>A0A1D8NN05</accession>
<evidence type="ECO:0000256" key="2">
    <source>
        <dbReference type="ARBA" id="ARBA00022729"/>
    </source>
</evidence>
<evidence type="ECO:0000256" key="3">
    <source>
        <dbReference type="ARBA" id="ARBA00022989"/>
    </source>
</evidence>
<dbReference type="Pfam" id="PF00226">
    <property type="entry name" value="DnaJ"/>
    <property type="match status" value="1"/>
</dbReference>
<dbReference type="EMBL" id="CP017558">
    <property type="protein sequence ID" value="AOW07020.1"/>
    <property type="molecule type" value="Genomic_DNA"/>
</dbReference>
<evidence type="ECO:0000256" key="5">
    <source>
        <dbReference type="ARBA" id="ARBA00037847"/>
    </source>
</evidence>
<feature type="chain" id="PRO_5035263127" evidence="8">
    <location>
        <begin position="18"/>
        <end position="287"/>
    </location>
</feature>
<dbReference type="KEGG" id="yli:2908263"/>
<dbReference type="VEuPathDB" id="FungiDB:YALI0_F11891g"/>
<dbReference type="SMART" id="SM00271">
    <property type="entry name" value="DnaJ"/>
    <property type="match status" value="1"/>
</dbReference>
<comment type="subcellular location">
    <subcellularLocation>
        <location evidence="5">Endomembrane system</location>
        <topology evidence="5">Single-pass membrane protein</topology>
    </subcellularLocation>
</comment>
<dbReference type="OrthoDB" id="413400at2759"/>
<feature type="transmembrane region" description="Helical" evidence="7">
    <location>
        <begin position="136"/>
        <end position="155"/>
    </location>
</feature>
<dbReference type="GO" id="GO:0012505">
    <property type="term" value="C:endomembrane system"/>
    <property type="evidence" value="ECO:0007669"/>
    <property type="project" value="UniProtKB-SubCell"/>
</dbReference>
<dbReference type="Gene3D" id="1.10.287.110">
    <property type="entry name" value="DnaJ domain"/>
    <property type="match status" value="1"/>
</dbReference>
<keyword evidence="1 7" id="KW-0812">Transmembrane</keyword>
<gene>
    <name evidence="9" type="ORF">YALI1_F15745g</name>
</gene>
<dbReference type="Proteomes" id="UP000182444">
    <property type="component" value="Chromosome 1F"/>
</dbReference>
<dbReference type="InterPro" id="IPR001623">
    <property type="entry name" value="DnaJ_domain"/>
</dbReference>
<dbReference type="PROSITE" id="PS50076">
    <property type="entry name" value="DNAJ_2"/>
    <property type="match status" value="1"/>
</dbReference>
<evidence type="ECO:0000256" key="1">
    <source>
        <dbReference type="ARBA" id="ARBA00022692"/>
    </source>
</evidence>
<organism evidence="9 10">
    <name type="scientific">Yarrowia lipolytica</name>
    <name type="common">Candida lipolytica</name>
    <dbReference type="NCBI Taxonomy" id="4952"/>
    <lineage>
        <taxon>Eukaryota</taxon>
        <taxon>Fungi</taxon>
        <taxon>Dikarya</taxon>
        <taxon>Ascomycota</taxon>
        <taxon>Saccharomycotina</taxon>
        <taxon>Dipodascomycetes</taxon>
        <taxon>Dipodascales</taxon>
        <taxon>Dipodascales incertae sedis</taxon>
        <taxon>Yarrowia</taxon>
    </lineage>
</organism>
<dbReference type="InterPro" id="IPR036869">
    <property type="entry name" value="J_dom_sf"/>
</dbReference>
<reference evidence="9 10" key="1">
    <citation type="journal article" date="2016" name="PLoS ONE">
        <title>Sequence Assembly of Yarrowia lipolytica Strain W29/CLIB89 Shows Transposable Element Diversity.</title>
        <authorList>
            <person name="Magnan C."/>
            <person name="Yu J."/>
            <person name="Chang I."/>
            <person name="Jahn E."/>
            <person name="Kanomata Y."/>
            <person name="Wu J."/>
            <person name="Zeller M."/>
            <person name="Oakes M."/>
            <person name="Baldi P."/>
            <person name="Sandmeyer S."/>
        </authorList>
    </citation>
    <scope>NUCLEOTIDE SEQUENCE [LARGE SCALE GENOMIC DNA]</scope>
    <source>
        <strain evidence="10">CLIB89(W29)</strain>
    </source>
</reference>